<sequence length="248" mass="27657">MSSIYPSELDLNSSTIIQDALDPVSLAQLNDVLFDFRSISPVQFERLLLGGFESPLRKQSSGPILKLYGSARCCSTARVAVVLHEKRIGYELHPLHSADGDTQPRIDDNGIILYGCRNICQYLATRYGERAKFTEIQSFEPLARNALYETLIKQQQCFLPSDAIGSSALQELSNNMDVYESILSRQKYLAGGEISLVDLYHLPYGEMLCTVGIDLLTTKGQNLSRWWTDISSRSSWLTIKNGVPSKGP</sequence>
<dbReference type="InterPro" id="IPR036282">
    <property type="entry name" value="Glutathione-S-Trfase_C_sf"/>
</dbReference>
<dbReference type="EC" id="2.5.1.18" evidence="1"/>
<protein>
    <recommendedName>
        <fullName evidence="1">glutathione transferase</fullName>
        <ecNumber evidence="1">2.5.1.18</ecNumber>
    </recommendedName>
</protein>
<dbReference type="Pfam" id="PF00043">
    <property type="entry name" value="GST_C"/>
    <property type="match status" value="1"/>
</dbReference>
<keyword evidence="7" id="KW-1185">Reference proteome</keyword>
<evidence type="ECO:0000313" key="6">
    <source>
        <dbReference type="EMBL" id="KAJ4470431.1"/>
    </source>
</evidence>
<organism evidence="6 7">
    <name type="scientific">Lentinula aciculospora</name>
    <dbReference type="NCBI Taxonomy" id="153920"/>
    <lineage>
        <taxon>Eukaryota</taxon>
        <taxon>Fungi</taxon>
        <taxon>Dikarya</taxon>
        <taxon>Basidiomycota</taxon>
        <taxon>Agaricomycotina</taxon>
        <taxon>Agaricomycetes</taxon>
        <taxon>Agaricomycetidae</taxon>
        <taxon>Agaricales</taxon>
        <taxon>Marasmiineae</taxon>
        <taxon>Omphalotaceae</taxon>
        <taxon>Lentinula</taxon>
    </lineage>
</organism>
<dbReference type="Pfam" id="PF13417">
    <property type="entry name" value="GST_N_3"/>
    <property type="match status" value="1"/>
</dbReference>
<proteinExistence type="predicted"/>
<dbReference type="PANTHER" id="PTHR43900:SF3">
    <property type="entry name" value="GLUTATHIONE S-TRANSFERASE RHO"/>
    <property type="match status" value="1"/>
</dbReference>
<feature type="domain" description="Glutathione S-transferase C-terminal" evidence="4">
    <location>
        <begin position="168"/>
        <end position="233"/>
    </location>
</feature>
<dbReference type="SUPFAM" id="SSF52833">
    <property type="entry name" value="Thioredoxin-like"/>
    <property type="match status" value="1"/>
</dbReference>
<name>A0A9W9A0X6_9AGAR</name>
<evidence type="ECO:0000256" key="2">
    <source>
        <dbReference type="ARBA" id="ARBA00022679"/>
    </source>
</evidence>
<comment type="caution">
    <text evidence="6">The sequence shown here is derived from an EMBL/GenBank/DDBJ whole genome shotgun (WGS) entry which is preliminary data.</text>
</comment>
<dbReference type="InterPro" id="IPR004045">
    <property type="entry name" value="Glutathione_S-Trfase_N"/>
</dbReference>
<dbReference type="GO" id="GO:0004364">
    <property type="term" value="F:glutathione transferase activity"/>
    <property type="evidence" value="ECO:0007669"/>
    <property type="project" value="UniProtKB-EC"/>
</dbReference>
<dbReference type="Gene3D" id="1.20.1050.10">
    <property type="match status" value="1"/>
</dbReference>
<reference evidence="6" key="1">
    <citation type="submission" date="2022-08" db="EMBL/GenBank/DDBJ databases">
        <title>A Global Phylogenomic Analysis of the Shiitake Genus Lentinula.</title>
        <authorList>
            <consortium name="DOE Joint Genome Institute"/>
            <person name="Sierra-Patev S."/>
            <person name="Min B."/>
            <person name="Naranjo-Ortiz M."/>
            <person name="Looney B."/>
            <person name="Konkel Z."/>
            <person name="Slot J.C."/>
            <person name="Sakamoto Y."/>
            <person name="Steenwyk J.L."/>
            <person name="Rokas A."/>
            <person name="Carro J."/>
            <person name="Camarero S."/>
            <person name="Ferreira P."/>
            <person name="Molpeceres G."/>
            <person name="Ruiz-Duenas F.J."/>
            <person name="Serrano A."/>
            <person name="Henrissat B."/>
            <person name="Drula E."/>
            <person name="Hughes K.W."/>
            <person name="Mata J.L."/>
            <person name="Ishikawa N.K."/>
            <person name="Vargas-Isla R."/>
            <person name="Ushijima S."/>
            <person name="Smith C.A."/>
            <person name="Ahrendt S."/>
            <person name="Andreopoulos W."/>
            <person name="He G."/>
            <person name="Labutti K."/>
            <person name="Lipzen A."/>
            <person name="Ng V."/>
            <person name="Riley R."/>
            <person name="Sandor L."/>
            <person name="Barry K."/>
            <person name="Martinez A.T."/>
            <person name="Xiao Y."/>
            <person name="Gibbons J.G."/>
            <person name="Terashima K."/>
            <person name="Grigoriev I.V."/>
            <person name="Hibbett D.S."/>
        </authorList>
    </citation>
    <scope>NUCLEOTIDE SEQUENCE</scope>
    <source>
        <strain evidence="6">JLM2183</strain>
    </source>
</reference>
<dbReference type="OrthoDB" id="249703at2759"/>
<feature type="domain" description="GST N-terminal" evidence="5">
    <location>
        <begin position="67"/>
        <end position="130"/>
    </location>
</feature>
<keyword evidence="2" id="KW-0808">Transferase</keyword>
<dbReference type="Proteomes" id="UP001150266">
    <property type="component" value="Unassembled WGS sequence"/>
</dbReference>
<dbReference type="GO" id="GO:0006749">
    <property type="term" value="P:glutathione metabolic process"/>
    <property type="evidence" value="ECO:0007669"/>
    <property type="project" value="TreeGrafter"/>
</dbReference>
<evidence type="ECO:0000259" key="5">
    <source>
        <dbReference type="Pfam" id="PF13417"/>
    </source>
</evidence>
<dbReference type="GO" id="GO:0043295">
    <property type="term" value="F:glutathione binding"/>
    <property type="evidence" value="ECO:0007669"/>
    <property type="project" value="TreeGrafter"/>
</dbReference>
<accession>A0A9W9A0X6</accession>
<comment type="catalytic activity">
    <reaction evidence="3">
        <text>RX + glutathione = an S-substituted glutathione + a halide anion + H(+)</text>
        <dbReference type="Rhea" id="RHEA:16437"/>
        <dbReference type="ChEBI" id="CHEBI:15378"/>
        <dbReference type="ChEBI" id="CHEBI:16042"/>
        <dbReference type="ChEBI" id="CHEBI:17792"/>
        <dbReference type="ChEBI" id="CHEBI:57925"/>
        <dbReference type="ChEBI" id="CHEBI:90779"/>
        <dbReference type="EC" id="2.5.1.18"/>
    </reaction>
</comment>
<evidence type="ECO:0000256" key="1">
    <source>
        <dbReference type="ARBA" id="ARBA00012452"/>
    </source>
</evidence>
<dbReference type="PANTHER" id="PTHR43900">
    <property type="entry name" value="GLUTATHIONE S-TRANSFERASE RHO"/>
    <property type="match status" value="1"/>
</dbReference>
<dbReference type="InterPro" id="IPR036249">
    <property type="entry name" value="Thioredoxin-like_sf"/>
</dbReference>
<gene>
    <name evidence="6" type="ORF">J3R30DRAFT_1219168</name>
</gene>
<dbReference type="SUPFAM" id="SSF47616">
    <property type="entry name" value="GST C-terminal domain-like"/>
    <property type="match status" value="1"/>
</dbReference>
<dbReference type="InterPro" id="IPR004046">
    <property type="entry name" value="GST_C"/>
</dbReference>
<dbReference type="GO" id="GO:0005737">
    <property type="term" value="C:cytoplasm"/>
    <property type="evidence" value="ECO:0007669"/>
    <property type="project" value="TreeGrafter"/>
</dbReference>
<evidence type="ECO:0000256" key="3">
    <source>
        <dbReference type="ARBA" id="ARBA00047960"/>
    </source>
</evidence>
<dbReference type="AlphaFoldDB" id="A0A9W9A0X6"/>
<dbReference type="EMBL" id="JAOTPV010000026">
    <property type="protein sequence ID" value="KAJ4470431.1"/>
    <property type="molecule type" value="Genomic_DNA"/>
</dbReference>
<evidence type="ECO:0000259" key="4">
    <source>
        <dbReference type="Pfam" id="PF00043"/>
    </source>
</evidence>
<dbReference type="Gene3D" id="3.40.30.10">
    <property type="entry name" value="Glutaredoxin"/>
    <property type="match status" value="1"/>
</dbReference>
<evidence type="ECO:0000313" key="7">
    <source>
        <dbReference type="Proteomes" id="UP001150266"/>
    </source>
</evidence>